<organism evidence="3 4">
    <name type="scientific">Gymnopus androsaceus JB14</name>
    <dbReference type="NCBI Taxonomy" id="1447944"/>
    <lineage>
        <taxon>Eukaryota</taxon>
        <taxon>Fungi</taxon>
        <taxon>Dikarya</taxon>
        <taxon>Basidiomycota</taxon>
        <taxon>Agaricomycotina</taxon>
        <taxon>Agaricomycetes</taxon>
        <taxon>Agaricomycetidae</taxon>
        <taxon>Agaricales</taxon>
        <taxon>Marasmiineae</taxon>
        <taxon>Omphalotaceae</taxon>
        <taxon>Gymnopus</taxon>
    </lineage>
</organism>
<evidence type="ECO:0000256" key="1">
    <source>
        <dbReference type="RuleBase" id="RU410713"/>
    </source>
</evidence>
<keyword evidence="4" id="KW-1185">Reference proteome</keyword>
<dbReference type="GO" id="GO:0000151">
    <property type="term" value="C:ubiquitin ligase complex"/>
    <property type="evidence" value="ECO:0007669"/>
    <property type="project" value="TreeGrafter"/>
</dbReference>
<dbReference type="Proteomes" id="UP000799118">
    <property type="component" value="Unassembled WGS sequence"/>
</dbReference>
<evidence type="ECO:0000313" key="3">
    <source>
        <dbReference type="EMBL" id="KAE9395815.1"/>
    </source>
</evidence>
<dbReference type="GO" id="GO:0045116">
    <property type="term" value="P:protein neddylation"/>
    <property type="evidence" value="ECO:0007669"/>
    <property type="project" value="TreeGrafter"/>
</dbReference>
<comment type="function">
    <text evidence="1">Neddylation of cullins play an essential role in the regulation of SCF-type complexes activity.</text>
</comment>
<dbReference type="InterPro" id="IPR014764">
    <property type="entry name" value="DCN-prot"/>
</dbReference>
<accession>A0A6A4HFL4</accession>
<name>A0A6A4HFL4_9AGAR</name>
<sequence>MEGSMPLILAWQLDAKEMGKFTKDEWVKGTSTLKVSSLPPLLTALSDLEKLLIFDNSAKSTAKTASYDRTKYLSYTKDVKDAYHRFYIFCFNLAKPEQSRNIDMEVRAPIMIHAPSAEPSE</sequence>
<feature type="domain" description="DCUN1" evidence="2">
    <location>
        <begin position="1"/>
        <end position="121"/>
    </location>
</feature>
<evidence type="ECO:0000259" key="2">
    <source>
        <dbReference type="PROSITE" id="PS51229"/>
    </source>
</evidence>
<dbReference type="AlphaFoldDB" id="A0A6A4HFL4"/>
<dbReference type="GO" id="GO:0032182">
    <property type="term" value="F:ubiquitin-like protein binding"/>
    <property type="evidence" value="ECO:0007669"/>
    <property type="project" value="TreeGrafter"/>
</dbReference>
<dbReference type="PROSITE" id="PS51229">
    <property type="entry name" value="DCUN1"/>
    <property type="match status" value="1"/>
</dbReference>
<protein>
    <recommendedName>
        <fullName evidence="1">Defective in cullin neddylation protein</fullName>
    </recommendedName>
</protein>
<dbReference type="GO" id="GO:0031624">
    <property type="term" value="F:ubiquitin conjugating enzyme binding"/>
    <property type="evidence" value="ECO:0007669"/>
    <property type="project" value="TreeGrafter"/>
</dbReference>
<dbReference type="InterPro" id="IPR005176">
    <property type="entry name" value="PONY_dom"/>
</dbReference>
<evidence type="ECO:0000313" key="4">
    <source>
        <dbReference type="Proteomes" id="UP000799118"/>
    </source>
</evidence>
<dbReference type="PANTHER" id="PTHR12281">
    <property type="entry name" value="RP42 RELATED"/>
    <property type="match status" value="1"/>
</dbReference>
<proteinExistence type="predicted"/>
<dbReference type="Gene3D" id="1.10.238.10">
    <property type="entry name" value="EF-hand"/>
    <property type="match status" value="1"/>
</dbReference>
<dbReference type="EMBL" id="ML769524">
    <property type="protein sequence ID" value="KAE9395815.1"/>
    <property type="molecule type" value="Genomic_DNA"/>
</dbReference>
<dbReference type="OrthoDB" id="27198at2759"/>
<dbReference type="GO" id="GO:0097602">
    <property type="term" value="F:cullin family protein binding"/>
    <property type="evidence" value="ECO:0007669"/>
    <property type="project" value="TreeGrafter"/>
</dbReference>
<gene>
    <name evidence="3" type="ORF">BT96DRAFT_136743</name>
</gene>
<reference evidence="3" key="1">
    <citation type="journal article" date="2019" name="Environ. Microbiol.">
        <title>Fungal ecological strategies reflected in gene transcription - a case study of two litter decomposers.</title>
        <authorList>
            <person name="Barbi F."/>
            <person name="Kohler A."/>
            <person name="Barry K."/>
            <person name="Baskaran P."/>
            <person name="Daum C."/>
            <person name="Fauchery L."/>
            <person name="Ihrmark K."/>
            <person name="Kuo A."/>
            <person name="LaButti K."/>
            <person name="Lipzen A."/>
            <person name="Morin E."/>
            <person name="Grigoriev I.V."/>
            <person name="Henrissat B."/>
            <person name="Lindahl B."/>
            <person name="Martin F."/>
        </authorList>
    </citation>
    <scope>NUCLEOTIDE SEQUENCE</scope>
    <source>
        <strain evidence="3">JB14</strain>
    </source>
</reference>